<dbReference type="SUPFAM" id="SSF46626">
    <property type="entry name" value="Cytochrome c"/>
    <property type="match status" value="1"/>
</dbReference>
<sequence length="205" mass="21984">MKIRTISLSGAAALALLAAIPGQAQDARATAIAIMKRDFHAKGIAGMDRLNQDALQVVCTRSDNQPPKDIAARLEKDQAESIKFPADGKLMGDWRAGEKIAQSGHGMTWKDKPGKPAGGNCYNCHQIGPKEISYGDVGPSLYHLGKNRGYGADMQKYVYAKIYDSKATSLCSAMPRFGQSGALTEAQIKDLVALLLDPHSPVNSQ</sequence>
<keyword evidence="1" id="KW-0349">Heme</keyword>
<name>A0A1J5RB95_9ZZZZ</name>
<evidence type="ECO:0000256" key="1">
    <source>
        <dbReference type="ARBA" id="ARBA00022617"/>
    </source>
</evidence>
<protein>
    <submittedName>
        <fullName evidence="5">Cytochrome c</fullName>
    </submittedName>
</protein>
<reference evidence="5" key="1">
    <citation type="submission" date="2016-10" db="EMBL/GenBank/DDBJ databases">
        <title>Sequence of Gallionella enrichment culture.</title>
        <authorList>
            <person name="Poehlein A."/>
            <person name="Muehling M."/>
            <person name="Daniel R."/>
        </authorList>
    </citation>
    <scope>NUCLEOTIDE SEQUENCE</scope>
</reference>
<evidence type="ECO:0000256" key="3">
    <source>
        <dbReference type="ARBA" id="ARBA00023004"/>
    </source>
</evidence>
<dbReference type="InterPro" id="IPR016823">
    <property type="entry name" value="Thiosulf_SoxX_II"/>
</dbReference>
<dbReference type="GO" id="GO:0020037">
    <property type="term" value="F:heme binding"/>
    <property type="evidence" value="ECO:0007669"/>
    <property type="project" value="InterPro"/>
</dbReference>
<dbReference type="GO" id="GO:0009055">
    <property type="term" value="F:electron transfer activity"/>
    <property type="evidence" value="ECO:0007669"/>
    <property type="project" value="InterPro"/>
</dbReference>
<organism evidence="5">
    <name type="scientific">mine drainage metagenome</name>
    <dbReference type="NCBI Taxonomy" id="410659"/>
    <lineage>
        <taxon>unclassified sequences</taxon>
        <taxon>metagenomes</taxon>
        <taxon>ecological metagenomes</taxon>
    </lineage>
</organism>
<dbReference type="EMBL" id="MLJW01000545">
    <property type="protein sequence ID" value="OIQ85421.1"/>
    <property type="molecule type" value="Genomic_DNA"/>
</dbReference>
<dbReference type="AlphaFoldDB" id="A0A1J5RB95"/>
<dbReference type="Gene3D" id="1.10.760.10">
    <property type="entry name" value="Cytochrome c-like domain"/>
    <property type="match status" value="1"/>
</dbReference>
<evidence type="ECO:0000313" key="5">
    <source>
        <dbReference type="EMBL" id="OIQ85421.1"/>
    </source>
</evidence>
<gene>
    <name evidence="5" type="ORF">GALL_327310</name>
</gene>
<dbReference type="PROSITE" id="PS51007">
    <property type="entry name" value="CYTC"/>
    <property type="match status" value="1"/>
</dbReference>
<evidence type="ECO:0000256" key="2">
    <source>
        <dbReference type="ARBA" id="ARBA00022723"/>
    </source>
</evidence>
<evidence type="ECO:0000259" key="4">
    <source>
        <dbReference type="PROSITE" id="PS51007"/>
    </source>
</evidence>
<dbReference type="PIRSF" id="PIRSF024608">
    <property type="entry name" value="UCP024608"/>
    <property type="match status" value="1"/>
</dbReference>
<accession>A0A1J5RB95</accession>
<proteinExistence type="predicted"/>
<dbReference type="NCBIfam" id="TIGR04485">
    <property type="entry name" value="thiosulf_SoxX"/>
    <property type="match status" value="1"/>
</dbReference>
<dbReference type="GO" id="GO:0046872">
    <property type="term" value="F:metal ion binding"/>
    <property type="evidence" value="ECO:0007669"/>
    <property type="project" value="UniProtKB-KW"/>
</dbReference>
<dbReference type="InterPro" id="IPR009056">
    <property type="entry name" value="Cyt_c-like_dom"/>
</dbReference>
<dbReference type="Pfam" id="PF00034">
    <property type="entry name" value="Cytochrom_C"/>
    <property type="match status" value="1"/>
</dbReference>
<dbReference type="InterPro" id="IPR036909">
    <property type="entry name" value="Cyt_c-like_dom_sf"/>
</dbReference>
<dbReference type="InterPro" id="IPR030999">
    <property type="entry name" value="Thiosulf_SoxX"/>
</dbReference>
<comment type="caution">
    <text evidence="5">The sequence shown here is derived from an EMBL/GenBank/DDBJ whole genome shotgun (WGS) entry which is preliminary data.</text>
</comment>
<keyword evidence="3" id="KW-0408">Iron</keyword>
<feature type="domain" description="Cytochrome c" evidence="4">
    <location>
        <begin position="92"/>
        <end position="199"/>
    </location>
</feature>
<keyword evidence="2" id="KW-0479">Metal-binding</keyword>